<gene>
    <name evidence="1" type="ORF">PUT78_11225</name>
</gene>
<reference evidence="1" key="1">
    <citation type="submission" date="2023-02" db="EMBL/GenBank/DDBJ databases">
        <title>Description of Roseinatronobacter alkalisoli sp. nov., an alkaliphilic bacerium isolated from soda soil.</title>
        <authorList>
            <person name="Wei W."/>
        </authorList>
    </citation>
    <scope>NUCLEOTIDE SEQUENCE</scope>
    <source>
        <strain evidence="1">HJB301</strain>
    </source>
</reference>
<dbReference type="EMBL" id="JAQZSM010000009">
    <property type="protein sequence ID" value="MDD7971675.1"/>
    <property type="molecule type" value="Genomic_DNA"/>
</dbReference>
<proteinExistence type="predicted"/>
<dbReference type="Proteomes" id="UP001431784">
    <property type="component" value="Unassembled WGS sequence"/>
</dbReference>
<sequence length="59" mass="5852">MTGFRQFSRPVVGGLALGLMLVILALDLARSGAPDLFAAPPPFALGSGEAPTGAHCTGG</sequence>
<accession>A0ABT5TAC0</accession>
<name>A0ABT5TAC0_9RHOB</name>
<protein>
    <submittedName>
        <fullName evidence="1">Uncharacterized protein</fullName>
    </submittedName>
</protein>
<evidence type="ECO:0000313" key="2">
    <source>
        <dbReference type="Proteomes" id="UP001431784"/>
    </source>
</evidence>
<comment type="caution">
    <text evidence="1">The sequence shown here is derived from an EMBL/GenBank/DDBJ whole genome shotgun (WGS) entry which is preliminary data.</text>
</comment>
<evidence type="ECO:0000313" key="1">
    <source>
        <dbReference type="EMBL" id="MDD7971675.1"/>
    </source>
</evidence>
<organism evidence="1 2">
    <name type="scientific">Roseinatronobacter alkalisoli</name>
    <dbReference type="NCBI Taxonomy" id="3028235"/>
    <lineage>
        <taxon>Bacteria</taxon>
        <taxon>Pseudomonadati</taxon>
        <taxon>Pseudomonadota</taxon>
        <taxon>Alphaproteobacteria</taxon>
        <taxon>Rhodobacterales</taxon>
        <taxon>Paracoccaceae</taxon>
        <taxon>Roseinatronobacter</taxon>
    </lineage>
</organism>
<keyword evidence="2" id="KW-1185">Reference proteome</keyword>
<dbReference type="RefSeq" id="WP_274352355.1">
    <property type="nucleotide sequence ID" value="NZ_JAQZSM010000009.1"/>
</dbReference>